<protein>
    <submittedName>
        <fullName evidence="4">RHS repeat protein</fullName>
    </submittedName>
</protein>
<dbReference type="InterPro" id="IPR006530">
    <property type="entry name" value="YD"/>
</dbReference>
<accession>A0ABS2WEK6</accession>
<dbReference type="PANTHER" id="PTHR32305:SF15">
    <property type="entry name" value="PROTEIN RHSA-RELATED"/>
    <property type="match status" value="1"/>
</dbReference>
<evidence type="ECO:0000256" key="1">
    <source>
        <dbReference type="ARBA" id="ARBA00022737"/>
    </source>
</evidence>
<dbReference type="InterPro" id="IPR056823">
    <property type="entry name" value="TEN-like_YD-shell"/>
</dbReference>
<organism evidence="4 5">
    <name type="scientific">Amphritea pacifica</name>
    <dbReference type="NCBI Taxonomy" id="2811233"/>
    <lineage>
        <taxon>Bacteria</taxon>
        <taxon>Pseudomonadati</taxon>
        <taxon>Pseudomonadota</taxon>
        <taxon>Gammaproteobacteria</taxon>
        <taxon>Oceanospirillales</taxon>
        <taxon>Oceanospirillaceae</taxon>
        <taxon>Amphritea</taxon>
    </lineage>
</organism>
<dbReference type="EMBL" id="JAFFZP010000055">
    <property type="protein sequence ID" value="MBN0989812.1"/>
    <property type="molecule type" value="Genomic_DNA"/>
</dbReference>
<dbReference type="Proteomes" id="UP000760472">
    <property type="component" value="Unassembled WGS sequence"/>
</dbReference>
<keyword evidence="5" id="KW-1185">Reference proteome</keyword>
<proteinExistence type="predicted"/>
<dbReference type="PANTHER" id="PTHR32305">
    <property type="match status" value="1"/>
</dbReference>
<reference evidence="4 5" key="1">
    <citation type="submission" date="2021-02" db="EMBL/GenBank/DDBJ databases">
        <title>A novel species of genus Amphritea isolated from a fishpond in China.</title>
        <authorList>
            <person name="Lu H."/>
        </authorList>
    </citation>
    <scope>NUCLEOTIDE SEQUENCE [LARGE SCALE GENOMIC DNA]</scope>
    <source>
        <strain evidence="4 5">RP18W</strain>
    </source>
</reference>
<feature type="signal peptide" evidence="2">
    <location>
        <begin position="1"/>
        <end position="26"/>
    </location>
</feature>
<feature type="chain" id="PRO_5047171944" evidence="2">
    <location>
        <begin position="27"/>
        <end position="927"/>
    </location>
</feature>
<evidence type="ECO:0000259" key="3">
    <source>
        <dbReference type="Pfam" id="PF25023"/>
    </source>
</evidence>
<gene>
    <name evidence="4" type="ORF">JW498_20825</name>
</gene>
<dbReference type="Pfam" id="PF05593">
    <property type="entry name" value="RHS_repeat"/>
    <property type="match status" value="2"/>
</dbReference>
<dbReference type="NCBIfam" id="TIGR03696">
    <property type="entry name" value="Rhs_assc_core"/>
    <property type="match status" value="1"/>
</dbReference>
<dbReference type="Gene3D" id="3.90.930.1">
    <property type="match status" value="1"/>
</dbReference>
<keyword evidence="2" id="KW-0732">Signal</keyword>
<evidence type="ECO:0000313" key="5">
    <source>
        <dbReference type="Proteomes" id="UP000760472"/>
    </source>
</evidence>
<dbReference type="Pfam" id="PF25023">
    <property type="entry name" value="TEN_YD-shell"/>
    <property type="match status" value="2"/>
</dbReference>
<sequence length="927" mass="103761">MKMPLKHLPLAAALSIGLLSVSTTQASIQWAYEYNSLGLVSQVDGPRTDVSDLTQFEYDSRGRLIRVVNALGHASTLSNYNAYGLPQQVTDARGVSSTLSYDGMGRLLTQTLHSSAGDITTSYEYDLVGLLTKVTLADGSWISYEYDDARRLIAVENQLGERIEYTLDNMGNRTQEQVRAADGQISTTLSHVYDEMGRLLKQVGAQSQTTALQYDVNSNLTQTTDANLNSSGQAFDALQRLVSQTDAYNQVTQLTYDQYDNLTSVTDPRNLTTTYQYDEYNRLTQRNSPDTGITTYRYDEAGNIIESTDARGVISQYSYDALNRLTLKHFPADPTQDIAYIYDEAPVGTPAGQIAHTGIGQLTHSTDQTGGDYYTYDDRGNLIEQSRHTAYAEHQSDSSVSYQWDLADKLTTLTYPSGLSVNYQRNPAGQVTDVSYHFGTTPDQVVASNITYQPFGDVEALTWGNGLVLNRVFDQDGRLIQQDTSTLTTLDYVYDPVGNIITQTTNGSDAPFEYDALNRLTSEESVLGREQYIYDEVGNRLDRLIDIEQTDGSIKVGHAWSTFSEESNRLATHYIGGTVVHTENGNITSGIKADQFYLYNQNNRYSEFKVNNVTQAEYFYNARGERILKKRPPSFVAQQYTLFTYSPNGQLLSEAWYSDTRLIAVNHYLWLDQLPLAFIEVRYNQNGDGHIRQLAYIHSDHLNTPRLASNDEQAIVWRSDADAFGRGPVDNNPDGDSINTLIKIRFPGQYYDTESGLFYNYYRNYDPNTGRYIESDPIGLRGGLNTYAYVYANPLRFIDPLGLDVYLCKQPAFGISWNPVDHHWIKTDTIEAGMGGVHSSCGNAGNELGDSLGDPVQVCDHSMRDKTGATCELVEDVDEDLVNQQLQLGRPLGNWWPTNQCQTFAAEVLRNASTKQCSLTRRGVRCR</sequence>
<dbReference type="NCBIfam" id="TIGR01643">
    <property type="entry name" value="YD_repeat_2x"/>
    <property type="match status" value="5"/>
</dbReference>
<dbReference type="RefSeq" id="WP_205214482.1">
    <property type="nucleotide sequence ID" value="NZ_JAFFZP010000055.1"/>
</dbReference>
<keyword evidence="1" id="KW-0677">Repeat</keyword>
<feature type="domain" description="Teneurin-like YD-shell" evidence="3">
    <location>
        <begin position="469"/>
        <end position="776"/>
    </location>
</feature>
<dbReference type="InterPro" id="IPR031325">
    <property type="entry name" value="RHS_repeat"/>
</dbReference>
<evidence type="ECO:0000256" key="2">
    <source>
        <dbReference type="SAM" id="SignalP"/>
    </source>
</evidence>
<evidence type="ECO:0000313" key="4">
    <source>
        <dbReference type="EMBL" id="MBN0989812.1"/>
    </source>
</evidence>
<dbReference type="InterPro" id="IPR050708">
    <property type="entry name" value="T6SS_VgrG/RHS"/>
</dbReference>
<name>A0ABS2WEK6_9GAMM</name>
<dbReference type="InterPro" id="IPR022385">
    <property type="entry name" value="Rhs_assc_core"/>
</dbReference>
<dbReference type="Gene3D" id="2.180.10.10">
    <property type="entry name" value="RHS repeat-associated core"/>
    <property type="match status" value="2"/>
</dbReference>
<feature type="domain" description="Teneurin-like YD-shell" evidence="3">
    <location>
        <begin position="163"/>
        <end position="383"/>
    </location>
</feature>
<comment type="caution">
    <text evidence="4">The sequence shown here is derived from an EMBL/GenBank/DDBJ whole genome shotgun (WGS) entry which is preliminary data.</text>
</comment>